<organism evidence="2 3">
    <name type="scientific">Luteipulveratus flavus</name>
    <dbReference type="NCBI Taxonomy" id="3031728"/>
    <lineage>
        <taxon>Bacteria</taxon>
        <taxon>Bacillati</taxon>
        <taxon>Actinomycetota</taxon>
        <taxon>Actinomycetes</taxon>
        <taxon>Micrococcales</taxon>
        <taxon>Dermacoccaceae</taxon>
        <taxon>Luteipulveratus</taxon>
    </lineage>
</organism>
<feature type="region of interest" description="Disordered" evidence="1">
    <location>
        <begin position="174"/>
        <end position="220"/>
    </location>
</feature>
<feature type="compositionally biased region" description="Acidic residues" evidence="1">
    <location>
        <begin position="208"/>
        <end position="220"/>
    </location>
</feature>
<evidence type="ECO:0000313" key="3">
    <source>
        <dbReference type="Proteomes" id="UP001528912"/>
    </source>
</evidence>
<accession>A0ABT6CAT6</accession>
<evidence type="ECO:0000256" key="1">
    <source>
        <dbReference type="SAM" id="MobiDB-lite"/>
    </source>
</evidence>
<dbReference type="Proteomes" id="UP001528912">
    <property type="component" value="Unassembled WGS sequence"/>
</dbReference>
<name>A0ABT6CAT6_9MICO</name>
<feature type="compositionally biased region" description="Basic and acidic residues" evidence="1">
    <location>
        <begin position="196"/>
        <end position="206"/>
    </location>
</feature>
<dbReference type="EMBL" id="JAROAV010000044">
    <property type="protein sequence ID" value="MDF8265996.1"/>
    <property type="molecule type" value="Genomic_DNA"/>
</dbReference>
<comment type="caution">
    <text evidence="2">The sequence shown here is derived from an EMBL/GenBank/DDBJ whole genome shotgun (WGS) entry which is preliminary data.</text>
</comment>
<protein>
    <submittedName>
        <fullName evidence="2">Transposase</fullName>
    </submittedName>
</protein>
<keyword evidence="3" id="KW-1185">Reference proteome</keyword>
<evidence type="ECO:0000313" key="2">
    <source>
        <dbReference type="EMBL" id="MDF8265996.1"/>
    </source>
</evidence>
<gene>
    <name evidence="2" type="ORF">P4R38_17245</name>
</gene>
<dbReference type="RefSeq" id="WP_277193245.1">
    <property type="nucleotide sequence ID" value="NZ_JAROAV010000044.1"/>
</dbReference>
<proteinExistence type="predicted"/>
<sequence length="273" mass="29116">MVEISEDLDAVAEELYAVLPGDFVATRDARVKQARSDGDRELATQIKALRRPNVAAWLVNVLARSDGGLDDLTALSTRLRDAQSRLDGAAMKALGQERGQVVTQLATRAATLGAEADPSYKDSAAAREQVVATLNAAVADPAAEQAVASGRLVNPLSYAGFGEVDLTDAVATPLRSVPEQPASRKTKPRAAQGAARTRDATEKSTEPAEVEPEAEADAEVDEKALAAARQRLTAAERKLAVAEEAFAQARSRRHQARLEVEKARLEVEEIEDA</sequence>
<reference evidence="2 3" key="1">
    <citation type="submission" date="2023-03" db="EMBL/GenBank/DDBJ databases">
        <title>YIM 133296 draft genome.</title>
        <authorList>
            <person name="Xiong L."/>
        </authorList>
    </citation>
    <scope>NUCLEOTIDE SEQUENCE [LARGE SCALE GENOMIC DNA]</scope>
    <source>
        <strain evidence="2 3">YIM 133296</strain>
    </source>
</reference>